<reference evidence="4" key="1">
    <citation type="submission" date="2016-10" db="EMBL/GenBank/DDBJ databases">
        <authorList>
            <person name="Varghese N."/>
            <person name="Submissions S."/>
        </authorList>
    </citation>
    <scope>NUCLEOTIDE SEQUENCE [LARGE SCALE GENOMIC DNA]</scope>
    <source>
        <strain evidence="4">M83</strain>
    </source>
</reference>
<accession>A0A1G9TZM7</accession>
<proteinExistence type="predicted"/>
<dbReference type="InterPro" id="IPR053150">
    <property type="entry name" value="Teicoplanin_resist-assoc"/>
</dbReference>
<evidence type="ECO:0000313" key="4">
    <source>
        <dbReference type="Proteomes" id="UP000187651"/>
    </source>
</evidence>
<feature type="transmembrane region" description="Helical" evidence="1">
    <location>
        <begin position="71"/>
        <end position="90"/>
    </location>
</feature>
<dbReference type="InterPro" id="IPR006976">
    <property type="entry name" value="VanZ-like"/>
</dbReference>
<evidence type="ECO:0000259" key="2">
    <source>
        <dbReference type="Pfam" id="PF04892"/>
    </source>
</evidence>
<evidence type="ECO:0000313" key="3">
    <source>
        <dbReference type="EMBL" id="SDM53122.1"/>
    </source>
</evidence>
<gene>
    <name evidence="3" type="ORF">SAMN05216544_0557</name>
</gene>
<dbReference type="OrthoDB" id="9805025at2"/>
<feature type="domain" description="VanZ-like" evidence="2">
    <location>
        <begin position="15"/>
        <end position="147"/>
    </location>
</feature>
<feature type="transmembrane region" description="Helical" evidence="1">
    <location>
        <begin position="130"/>
        <end position="147"/>
    </location>
</feature>
<dbReference type="Proteomes" id="UP000187651">
    <property type="component" value="Unassembled WGS sequence"/>
</dbReference>
<evidence type="ECO:0000256" key="1">
    <source>
        <dbReference type="SAM" id="Phobius"/>
    </source>
</evidence>
<keyword evidence="1" id="KW-1133">Transmembrane helix</keyword>
<keyword evidence="1" id="KW-0812">Transmembrane</keyword>
<dbReference type="Pfam" id="PF04892">
    <property type="entry name" value="VanZ"/>
    <property type="match status" value="1"/>
</dbReference>
<dbReference type="AlphaFoldDB" id="A0A1G9TZM7"/>
<organism evidence="3 4">
    <name type="scientific">Lachnospira pectinoschiza</name>
    <dbReference type="NCBI Taxonomy" id="28052"/>
    <lineage>
        <taxon>Bacteria</taxon>
        <taxon>Bacillati</taxon>
        <taxon>Bacillota</taxon>
        <taxon>Clostridia</taxon>
        <taxon>Lachnospirales</taxon>
        <taxon>Lachnospiraceae</taxon>
        <taxon>Lachnospira</taxon>
    </lineage>
</organism>
<dbReference type="PANTHER" id="PTHR36834:SF1">
    <property type="entry name" value="INTEGRAL MEMBRANE PROTEIN"/>
    <property type="match status" value="1"/>
</dbReference>
<keyword evidence="4" id="KW-1185">Reference proteome</keyword>
<feature type="transmembrane region" description="Helical" evidence="1">
    <location>
        <begin position="9"/>
        <end position="29"/>
    </location>
</feature>
<dbReference type="PANTHER" id="PTHR36834">
    <property type="entry name" value="MEMBRANE PROTEIN-RELATED"/>
    <property type="match status" value="1"/>
</dbReference>
<sequence length="152" mass="17234">MKNEKTKLLAYWFAFICYIAVVVYLVFFAESLGRSGSWATTTDNGYSYNYIPLNEIKRFIDSLSVPEYREMAILNLGGNILLFLPLGFLLPTILRRIGFLGTMMSAVVLSLLIELTQLFTKLGTFDIDDIILNTFGALLGFILFLIIRPIKN</sequence>
<keyword evidence="1" id="KW-0472">Membrane</keyword>
<dbReference type="RefSeq" id="WP_074520810.1">
    <property type="nucleotide sequence ID" value="NZ_FNHZ01000001.1"/>
</dbReference>
<feature type="transmembrane region" description="Helical" evidence="1">
    <location>
        <begin position="97"/>
        <end position="118"/>
    </location>
</feature>
<dbReference type="EMBL" id="FNHZ01000001">
    <property type="protein sequence ID" value="SDM53122.1"/>
    <property type="molecule type" value="Genomic_DNA"/>
</dbReference>
<name>A0A1G9TZM7_9FIRM</name>
<protein>
    <submittedName>
        <fullName evidence="3">VanZ like family protein</fullName>
    </submittedName>
</protein>